<dbReference type="Proteomes" id="UP000298327">
    <property type="component" value="Unassembled WGS sequence"/>
</dbReference>
<evidence type="ECO:0000313" key="5">
    <source>
        <dbReference type="EMBL" id="TFY71877.1"/>
    </source>
</evidence>
<accession>A0A4Y9ZD14</accession>
<reference evidence="5 6" key="1">
    <citation type="submission" date="2019-02" db="EMBL/GenBank/DDBJ databases">
        <title>Genome sequencing of the rare red list fungi Dentipellis fragilis.</title>
        <authorList>
            <person name="Buettner E."/>
            <person name="Kellner H."/>
        </authorList>
    </citation>
    <scope>NUCLEOTIDE SEQUENCE [LARGE SCALE GENOMIC DNA]</scope>
    <source>
        <strain evidence="5 6">DSM 105465</strain>
    </source>
</reference>
<name>A0A4Y9ZD14_9AGAM</name>
<feature type="signal peptide" evidence="3">
    <location>
        <begin position="1"/>
        <end position="19"/>
    </location>
</feature>
<dbReference type="EC" id="3.1.1.-" evidence="3"/>
<evidence type="ECO:0000256" key="2">
    <source>
        <dbReference type="ARBA" id="ARBA00022801"/>
    </source>
</evidence>
<organism evidence="5 6">
    <name type="scientific">Dentipellis fragilis</name>
    <dbReference type="NCBI Taxonomy" id="205917"/>
    <lineage>
        <taxon>Eukaryota</taxon>
        <taxon>Fungi</taxon>
        <taxon>Dikarya</taxon>
        <taxon>Basidiomycota</taxon>
        <taxon>Agaricomycotina</taxon>
        <taxon>Agaricomycetes</taxon>
        <taxon>Russulales</taxon>
        <taxon>Hericiaceae</taxon>
        <taxon>Dentipellis</taxon>
    </lineage>
</organism>
<gene>
    <name evidence="5" type="ORF">EVG20_g1138</name>
</gene>
<comment type="similarity">
    <text evidence="1 3">Belongs to the type-B carboxylesterase/lipase family.</text>
</comment>
<dbReference type="STRING" id="205917.A0A4Y9ZD14"/>
<dbReference type="Gene3D" id="3.40.50.1820">
    <property type="entry name" value="alpha/beta hydrolase"/>
    <property type="match status" value="1"/>
</dbReference>
<dbReference type="PANTHER" id="PTHR45570:SF1">
    <property type="entry name" value="CARBOXYLIC ESTER HYDROLASE"/>
    <property type="match status" value="1"/>
</dbReference>
<evidence type="ECO:0000256" key="3">
    <source>
        <dbReference type="RuleBase" id="RU361235"/>
    </source>
</evidence>
<evidence type="ECO:0000256" key="1">
    <source>
        <dbReference type="ARBA" id="ARBA00005964"/>
    </source>
</evidence>
<keyword evidence="6" id="KW-1185">Reference proteome</keyword>
<proteinExistence type="inferred from homology"/>
<evidence type="ECO:0000313" key="6">
    <source>
        <dbReference type="Proteomes" id="UP000298327"/>
    </source>
</evidence>
<dbReference type="OrthoDB" id="408631at2759"/>
<protein>
    <recommendedName>
        <fullName evidence="3">Carboxylic ester hydrolase</fullName>
        <ecNumber evidence="3">3.1.1.-</ecNumber>
    </recommendedName>
</protein>
<dbReference type="InterPro" id="IPR002018">
    <property type="entry name" value="CarbesteraseB"/>
</dbReference>
<comment type="caution">
    <text evidence="5">The sequence shown here is derived from an EMBL/GenBank/DDBJ whole genome shotgun (WGS) entry which is preliminary data.</text>
</comment>
<dbReference type="PANTHER" id="PTHR45570">
    <property type="entry name" value="CARBOXYLIC ESTER HYDROLASE"/>
    <property type="match status" value="1"/>
</dbReference>
<dbReference type="Pfam" id="PF00135">
    <property type="entry name" value="COesterase"/>
    <property type="match status" value="1"/>
</dbReference>
<dbReference type="AlphaFoldDB" id="A0A4Y9ZD14"/>
<dbReference type="InterPro" id="IPR029058">
    <property type="entry name" value="AB_hydrolase_fold"/>
</dbReference>
<dbReference type="GO" id="GO:0016787">
    <property type="term" value="F:hydrolase activity"/>
    <property type="evidence" value="ECO:0007669"/>
    <property type="project" value="UniProtKB-KW"/>
</dbReference>
<sequence length="565" mass="59332">MVAFTSLLYSLVLASAAVATPVPGENFRGGKGLAFPPVDPRGLLCHLPIIKKILCPRQTPSGPSVKTPLGTALGSQASNGASKFSVKYGSAQRWQDPSVATAWELPNGSSDVTALPLACPQQNVDPSAYSEDCLSMILYVPSSVTANSNAPTLMWIHGGSFIMGSATDPGLDGSNLAKATGSIVAVIQYRLGGLGWNSPDGRTNFALKDVMTAMQFLQKVLPSFGGSASKITIAGQSSGANMIRALLAIPSASSLFQSAILQSDPMDYGFLSPSAQKNLQNYFNSQINCSASDSTCINNLSLEAILDATNQTFLNGFTVDAAATQSEPMRPVHDGSLITSTLDSTTPFPKVSKPVLISTVLNEAGLTIYGNFGSPMDSSFYDQVVGGTFGDPRTEIILSTKQYTIPQLADGKAADARVQLEALGTDSVWKCATWTFARNWAGNGGNAFVGLYVVGATYPGNEQVPFCTQAGSVCHQDDIEIVFGTVDSPNSAQSSLISEMQARYSAFLHTGNPNPSGSKLAQWGAATSSNIPALLLGGSGQADIGTCDPSYWGEEVQYDYQVLDI</sequence>
<feature type="chain" id="PRO_5021511172" description="Carboxylic ester hydrolase" evidence="3">
    <location>
        <begin position="20"/>
        <end position="565"/>
    </location>
</feature>
<dbReference type="InterPro" id="IPR019826">
    <property type="entry name" value="Carboxylesterase_B_AS"/>
</dbReference>
<keyword evidence="2 3" id="KW-0378">Hydrolase</keyword>
<feature type="domain" description="Carboxylesterase type B" evidence="4">
    <location>
        <begin position="63"/>
        <end position="534"/>
    </location>
</feature>
<keyword evidence="3" id="KW-0732">Signal</keyword>
<dbReference type="EMBL" id="SEOQ01000033">
    <property type="protein sequence ID" value="TFY71877.1"/>
    <property type="molecule type" value="Genomic_DNA"/>
</dbReference>
<dbReference type="SUPFAM" id="SSF53474">
    <property type="entry name" value="alpha/beta-Hydrolases"/>
    <property type="match status" value="1"/>
</dbReference>
<dbReference type="PROSITE" id="PS00122">
    <property type="entry name" value="CARBOXYLESTERASE_B_1"/>
    <property type="match status" value="1"/>
</dbReference>
<evidence type="ECO:0000259" key="4">
    <source>
        <dbReference type="Pfam" id="PF00135"/>
    </source>
</evidence>